<keyword evidence="4" id="KW-0804">Transcription</keyword>
<dbReference type="Proteomes" id="UP000466024">
    <property type="component" value="Unassembled WGS sequence"/>
</dbReference>
<keyword evidence="2" id="KW-0805">Transcription regulation</keyword>
<dbReference type="InterPro" id="IPR005119">
    <property type="entry name" value="LysR_subst-bd"/>
</dbReference>
<dbReference type="InterPro" id="IPR036388">
    <property type="entry name" value="WH-like_DNA-bd_sf"/>
</dbReference>
<feature type="domain" description="HTH lysR-type" evidence="5">
    <location>
        <begin position="23"/>
        <end position="80"/>
    </location>
</feature>
<dbReference type="PROSITE" id="PS50931">
    <property type="entry name" value="HTH_LYSR"/>
    <property type="match status" value="1"/>
</dbReference>
<dbReference type="InterPro" id="IPR000847">
    <property type="entry name" value="LysR_HTH_N"/>
</dbReference>
<dbReference type="PRINTS" id="PR00039">
    <property type="entry name" value="HTHLYSR"/>
</dbReference>
<dbReference type="CDD" id="cd05466">
    <property type="entry name" value="PBP2_LTTR_substrate"/>
    <property type="match status" value="1"/>
</dbReference>
<keyword evidence="7" id="KW-1185">Reference proteome</keyword>
<protein>
    <submittedName>
        <fullName evidence="6">LysR family transcriptional regulator</fullName>
    </submittedName>
</protein>
<dbReference type="SUPFAM" id="SSF53850">
    <property type="entry name" value="Periplasmic binding protein-like II"/>
    <property type="match status" value="1"/>
</dbReference>
<proteinExistence type="inferred from homology"/>
<dbReference type="PANTHER" id="PTHR30126">
    <property type="entry name" value="HTH-TYPE TRANSCRIPTIONAL REGULATOR"/>
    <property type="match status" value="1"/>
</dbReference>
<keyword evidence="3" id="KW-0238">DNA-binding</keyword>
<organism evidence="6 7">
    <name type="scientific">Salinicola corii</name>
    <dbReference type="NCBI Taxonomy" id="2606937"/>
    <lineage>
        <taxon>Bacteria</taxon>
        <taxon>Pseudomonadati</taxon>
        <taxon>Pseudomonadota</taxon>
        <taxon>Gammaproteobacteria</taxon>
        <taxon>Oceanospirillales</taxon>
        <taxon>Halomonadaceae</taxon>
        <taxon>Salinicola</taxon>
    </lineage>
</organism>
<dbReference type="Gene3D" id="3.40.190.10">
    <property type="entry name" value="Periplasmic binding protein-like II"/>
    <property type="match status" value="2"/>
</dbReference>
<gene>
    <name evidence="6" type="ORF">F0A16_19105</name>
</gene>
<comment type="caution">
    <text evidence="6">The sequence shown here is derived from an EMBL/GenBank/DDBJ whole genome shotgun (WGS) entry which is preliminary data.</text>
</comment>
<name>A0A640W9U6_9GAMM</name>
<dbReference type="PANTHER" id="PTHR30126:SF40">
    <property type="entry name" value="HTH-TYPE TRANSCRIPTIONAL REGULATOR GLTR"/>
    <property type="match status" value="1"/>
</dbReference>
<reference evidence="6 7" key="1">
    <citation type="submission" date="2019-08" db="EMBL/GenBank/DDBJ databases">
        <title>Bioinformatics analysis of the strain L3 and L5.</title>
        <authorList>
            <person name="Li X."/>
        </authorList>
    </citation>
    <scope>NUCLEOTIDE SEQUENCE [LARGE SCALE GENOMIC DNA]</scope>
    <source>
        <strain evidence="6 7">L3</strain>
    </source>
</reference>
<dbReference type="GO" id="GO:0000976">
    <property type="term" value="F:transcription cis-regulatory region binding"/>
    <property type="evidence" value="ECO:0007669"/>
    <property type="project" value="TreeGrafter"/>
</dbReference>
<dbReference type="Pfam" id="PF03466">
    <property type="entry name" value="LysR_substrate"/>
    <property type="match status" value="1"/>
</dbReference>
<comment type="similarity">
    <text evidence="1">Belongs to the LysR transcriptional regulatory family.</text>
</comment>
<dbReference type="AlphaFoldDB" id="A0A640W9U6"/>
<dbReference type="Gene3D" id="1.10.10.10">
    <property type="entry name" value="Winged helix-like DNA-binding domain superfamily/Winged helix DNA-binding domain"/>
    <property type="match status" value="1"/>
</dbReference>
<dbReference type="GO" id="GO:0003700">
    <property type="term" value="F:DNA-binding transcription factor activity"/>
    <property type="evidence" value="ECO:0007669"/>
    <property type="project" value="InterPro"/>
</dbReference>
<evidence type="ECO:0000256" key="1">
    <source>
        <dbReference type="ARBA" id="ARBA00009437"/>
    </source>
</evidence>
<dbReference type="InterPro" id="IPR036390">
    <property type="entry name" value="WH_DNA-bd_sf"/>
</dbReference>
<accession>A0A640W9U6</accession>
<evidence type="ECO:0000256" key="2">
    <source>
        <dbReference type="ARBA" id="ARBA00023015"/>
    </source>
</evidence>
<evidence type="ECO:0000259" key="5">
    <source>
        <dbReference type="PROSITE" id="PS50931"/>
    </source>
</evidence>
<evidence type="ECO:0000313" key="6">
    <source>
        <dbReference type="EMBL" id="KAA0015810.1"/>
    </source>
</evidence>
<sequence>MIYYINKTYTLGGMTLLNDSRPLETYWLNTFVVLAESDSLRDAALKLNVTQPAISQHLKQLESRFQAQLIIRRTRPLRLTAPGKVLYQHAVSLLAELRRIDDLVRDAEDQGLIQCRLGLITSISEVAGSQIIANLKDKSERITIRSGLTNELKDAFLQRDIDILISNDSMPEISDIERVKIFRDPMLVAYPKVWENTFDGSLQNLAATMPLIRYGRNTSVGVFSDVTLRRINLSVKFKYETDDTHSLLIFVEAGHGWGLLSFLCVAQCMHRMHNIKLMSLDSERHARNIYLIYRKNEMRTIPLRIADILKQHFFDNVFPQLKQHAPWIDQSAFIVDTA</sequence>
<dbReference type="EMBL" id="VTPX01000016">
    <property type="protein sequence ID" value="KAA0015810.1"/>
    <property type="molecule type" value="Genomic_DNA"/>
</dbReference>
<dbReference type="SUPFAM" id="SSF46785">
    <property type="entry name" value="Winged helix' DNA-binding domain"/>
    <property type="match status" value="1"/>
</dbReference>
<dbReference type="Pfam" id="PF00126">
    <property type="entry name" value="HTH_1"/>
    <property type="match status" value="1"/>
</dbReference>
<evidence type="ECO:0000256" key="3">
    <source>
        <dbReference type="ARBA" id="ARBA00023125"/>
    </source>
</evidence>
<evidence type="ECO:0000313" key="7">
    <source>
        <dbReference type="Proteomes" id="UP000466024"/>
    </source>
</evidence>
<evidence type="ECO:0000256" key="4">
    <source>
        <dbReference type="ARBA" id="ARBA00023163"/>
    </source>
</evidence>
<dbReference type="FunFam" id="1.10.10.10:FF:000001">
    <property type="entry name" value="LysR family transcriptional regulator"/>
    <property type="match status" value="1"/>
</dbReference>